<sequence>MSSKRFSVVAVAAAAVLALAACGGGSEAEDVTPAAESGAEQAFPATVATKFGDVTIEEKPERVVALGWSDAEVALALGVQPVGSSDWLAFGGKGVGPWAEDLYTEAPEVIGTLEPEYEKIAALQPDLILDVKSSGDQTRYDTLKKIAPTVGIPEGAEQYLTSWTDQTTMIGQALGEPEKAGELIAGIEAEYAKYAAENPDFKGKTITVGSRTSQGWGAYVKGTGRVNFVENLGFEANPKIEALREEGSFSVKLSSENLKTLDADLVVMSPIGLEPADISEDPLFQAIPAVEAGHSLVIEDALVRQAFATESPLSISYALEKVVPLFQETLSK</sequence>
<dbReference type="CDD" id="cd01146">
    <property type="entry name" value="FhuD"/>
    <property type="match status" value="1"/>
</dbReference>
<evidence type="ECO:0000256" key="2">
    <source>
        <dbReference type="ARBA" id="ARBA00008814"/>
    </source>
</evidence>
<organism evidence="7 8">
    <name type="scientific">Kineosporia babensis</name>
    <dbReference type="NCBI Taxonomy" id="499548"/>
    <lineage>
        <taxon>Bacteria</taxon>
        <taxon>Bacillati</taxon>
        <taxon>Actinomycetota</taxon>
        <taxon>Actinomycetes</taxon>
        <taxon>Kineosporiales</taxon>
        <taxon>Kineosporiaceae</taxon>
        <taxon>Kineosporia</taxon>
    </lineage>
</organism>
<evidence type="ECO:0000256" key="3">
    <source>
        <dbReference type="ARBA" id="ARBA00022448"/>
    </source>
</evidence>
<comment type="caution">
    <text evidence="7">The sequence shown here is derived from an EMBL/GenBank/DDBJ whole genome shotgun (WGS) entry which is preliminary data.</text>
</comment>
<keyword evidence="3" id="KW-0813">Transport</keyword>
<dbReference type="InterPro" id="IPR051313">
    <property type="entry name" value="Bact_iron-sidero_bind"/>
</dbReference>
<keyword evidence="8" id="KW-1185">Reference proteome</keyword>
<name>A0A9X1NFE0_9ACTN</name>
<dbReference type="AlphaFoldDB" id="A0A9X1NFE0"/>
<feature type="signal peptide" evidence="5">
    <location>
        <begin position="1"/>
        <end position="20"/>
    </location>
</feature>
<dbReference type="Proteomes" id="UP001138997">
    <property type="component" value="Unassembled WGS sequence"/>
</dbReference>
<gene>
    <name evidence="7" type="ORF">LR394_18330</name>
</gene>
<dbReference type="PROSITE" id="PS50983">
    <property type="entry name" value="FE_B12_PBP"/>
    <property type="match status" value="1"/>
</dbReference>
<proteinExistence type="inferred from homology"/>
<dbReference type="EMBL" id="JAJOMB010000009">
    <property type="protein sequence ID" value="MCD5312869.1"/>
    <property type="molecule type" value="Genomic_DNA"/>
</dbReference>
<accession>A0A9X1NFE0</accession>
<dbReference type="PANTHER" id="PTHR30532">
    <property type="entry name" value="IRON III DICITRATE-BINDING PERIPLASMIC PROTEIN"/>
    <property type="match status" value="1"/>
</dbReference>
<dbReference type="Gene3D" id="3.40.50.1980">
    <property type="entry name" value="Nitrogenase molybdenum iron protein domain"/>
    <property type="match status" value="2"/>
</dbReference>
<dbReference type="InterPro" id="IPR002491">
    <property type="entry name" value="ABC_transptr_periplasmic_BD"/>
</dbReference>
<dbReference type="GO" id="GO:1901678">
    <property type="term" value="P:iron coordination entity transport"/>
    <property type="evidence" value="ECO:0007669"/>
    <property type="project" value="UniProtKB-ARBA"/>
</dbReference>
<comment type="subcellular location">
    <subcellularLocation>
        <location evidence="1">Cell envelope</location>
    </subcellularLocation>
</comment>
<evidence type="ECO:0000256" key="1">
    <source>
        <dbReference type="ARBA" id="ARBA00004196"/>
    </source>
</evidence>
<evidence type="ECO:0000313" key="7">
    <source>
        <dbReference type="EMBL" id="MCD5312869.1"/>
    </source>
</evidence>
<dbReference type="SUPFAM" id="SSF53807">
    <property type="entry name" value="Helical backbone' metal receptor"/>
    <property type="match status" value="1"/>
</dbReference>
<dbReference type="PANTHER" id="PTHR30532:SF24">
    <property type="entry name" value="FERRIC ENTEROBACTIN-BINDING PERIPLASMIC PROTEIN FEPB"/>
    <property type="match status" value="1"/>
</dbReference>
<evidence type="ECO:0000256" key="5">
    <source>
        <dbReference type="SAM" id="SignalP"/>
    </source>
</evidence>
<dbReference type="GO" id="GO:0030288">
    <property type="term" value="C:outer membrane-bounded periplasmic space"/>
    <property type="evidence" value="ECO:0007669"/>
    <property type="project" value="TreeGrafter"/>
</dbReference>
<protein>
    <submittedName>
        <fullName evidence="7">Iron-siderophore ABC transporter substrate-binding protein</fullName>
    </submittedName>
</protein>
<dbReference type="Pfam" id="PF01497">
    <property type="entry name" value="Peripla_BP_2"/>
    <property type="match status" value="1"/>
</dbReference>
<feature type="domain" description="Fe/B12 periplasmic-binding" evidence="6">
    <location>
        <begin position="62"/>
        <end position="330"/>
    </location>
</feature>
<evidence type="ECO:0000313" key="8">
    <source>
        <dbReference type="Proteomes" id="UP001138997"/>
    </source>
</evidence>
<evidence type="ECO:0000256" key="4">
    <source>
        <dbReference type="ARBA" id="ARBA00022729"/>
    </source>
</evidence>
<reference evidence="7" key="1">
    <citation type="submission" date="2021-11" db="EMBL/GenBank/DDBJ databases">
        <title>Streptomyces corallinus and Kineosporia corallina sp. nov., two new coral-derived marine actinobacteria.</title>
        <authorList>
            <person name="Buangrab K."/>
            <person name="Sutthacheep M."/>
            <person name="Yeemin T."/>
            <person name="Harunari E."/>
            <person name="Igarashi Y."/>
            <person name="Sripreechasak P."/>
            <person name="Kanchanasin P."/>
            <person name="Tanasupawat S."/>
            <person name="Phongsopitanun W."/>
        </authorList>
    </citation>
    <scope>NUCLEOTIDE SEQUENCE</scope>
    <source>
        <strain evidence="7">JCM 31032</strain>
    </source>
</reference>
<keyword evidence="4 5" id="KW-0732">Signal</keyword>
<evidence type="ECO:0000259" key="6">
    <source>
        <dbReference type="PROSITE" id="PS50983"/>
    </source>
</evidence>
<feature type="chain" id="PRO_5040737306" evidence="5">
    <location>
        <begin position="21"/>
        <end position="332"/>
    </location>
</feature>
<dbReference type="PROSITE" id="PS51257">
    <property type="entry name" value="PROKAR_LIPOPROTEIN"/>
    <property type="match status" value="1"/>
</dbReference>
<comment type="similarity">
    <text evidence="2">Belongs to the bacterial solute-binding protein 8 family.</text>
</comment>
<dbReference type="RefSeq" id="WP_231443535.1">
    <property type="nucleotide sequence ID" value="NZ_JAJOMB010000009.1"/>
</dbReference>